<feature type="transmembrane region" description="Helical" evidence="9">
    <location>
        <begin position="186"/>
        <end position="204"/>
    </location>
</feature>
<feature type="transmembrane region" description="Helical" evidence="9">
    <location>
        <begin position="334"/>
        <end position="357"/>
    </location>
</feature>
<keyword evidence="6 9" id="KW-1133">Transmembrane helix</keyword>
<protein>
    <submittedName>
        <fullName evidence="10">Endospore germination permease</fullName>
    </submittedName>
</protein>
<evidence type="ECO:0000256" key="4">
    <source>
        <dbReference type="ARBA" id="ARBA00022544"/>
    </source>
</evidence>
<feature type="transmembrane region" description="Helical" evidence="9">
    <location>
        <begin position="146"/>
        <end position="166"/>
    </location>
</feature>
<keyword evidence="4" id="KW-0309">Germination</keyword>
<keyword evidence="11" id="KW-1185">Reference proteome</keyword>
<dbReference type="InterPro" id="IPR004761">
    <property type="entry name" value="Spore_GerAB"/>
</dbReference>
<evidence type="ECO:0000313" key="10">
    <source>
        <dbReference type="EMBL" id="MED5019403.1"/>
    </source>
</evidence>
<dbReference type="Pfam" id="PF03845">
    <property type="entry name" value="Spore_permease"/>
    <property type="match status" value="1"/>
</dbReference>
<dbReference type="EMBL" id="JARTLD010000048">
    <property type="protein sequence ID" value="MED5019403.1"/>
    <property type="molecule type" value="Genomic_DNA"/>
</dbReference>
<dbReference type="PANTHER" id="PTHR34975">
    <property type="entry name" value="SPORE GERMINATION PROTEIN A2"/>
    <property type="match status" value="1"/>
</dbReference>
<organism evidence="10 11">
    <name type="scientific">Paenibacillus chibensis</name>
    <dbReference type="NCBI Taxonomy" id="59846"/>
    <lineage>
        <taxon>Bacteria</taxon>
        <taxon>Bacillati</taxon>
        <taxon>Bacillota</taxon>
        <taxon>Bacilli</taxon>
        <taxon>Bacillales</taxon>
        <taxon>Paenibacillaceae</taxon>
        <taxon>Paenibacillus</taxon>
    </lineage>
</organism>
<dbReference type="RefSeq" id="WP_328280355.1">
    <property type="nucleotide sequence ID" value="NZ_JARTLD010000048.1"/>
</dbReference>
<evidence type="ECO:0000256" key="8">
    <source>
        <dbReference type="SAM" id="MobiDB-lite"/>
    </source>
</evidence>
<keyword evidence="7 9" id="KW-0472">Membrane</keyword>
<evidence type="ECO:0000256" key="1">
    <source>
        <dbReference type="ARBA" id="ARBA00004141"/>
    </source>
</evidence>
<comment type="caution">
    <text evidence="10">The sequence shown here is derived from an EMBL/GenBank/DDBJ whole genome shotgun (WGS) entry which is preliminary data.</text>
</comment>
<feature type="transmembrane region" description="Helical" evidence="9">
    <location>
        <begin position="120"/>
        <end position="139"/>
    </location>
</feature>
<sequence length="382" mass="42819">MDKAKITSAQFAVLMYMYILGTAAIVQPHTISTIARSDEWFTMVLSIFIQLGIAWLYMKLSLQYPDDTIIDYSQRLLGKPVGWVFGLMYLLFFLLLDAYILRVISGFLGSVILPRSPLDVISLVFMLPVVYGVFLGLGVIGRATEILLPIAVFVFIVSSIMLIPKVEVDHLLPLFPEGIMPSIKGLYPIIGFPTFDVIIVLMLVRFIVDKDKTRKYFYIATAAAPFTLVLITLYTIAVLGIEETIRAPYAVYDLAKEIRVERIFERVEAIVGIIWMSTTFVKVTLCFYALTISAVQLFKLTSYKYAIVPFLFLLLPMSKWVVANPAEMEFFIGYVYTIFALFPCLLFPVLLLAVGALKKRKAKAGKGEDSNAQANAKSPSAE</sequence>
<comment type="similarity">
    <text evidence="2">Belongs to the amino acid-polyamine-organocation (APC) superfamily. Spore germination protein (SGP) (TC 2.A.3.9) family.</text>
</comment>
<feature type="region of interest" description="Disordered" evidence="8">
    <location>
        <begin position="362"/>
        <end position="382"/>
    </location>
</feature>
<reference evidence="10 11" key="1">
    <citation type="submission" date="2023-03" db="EMBL/GenBank/DDBJ databases">
        <title>Bacillus Genome Sequencing.</title>
        <authorList>
            <person name="Dunlap C."/>
        </authorList>
    </citation>
    <scope>NUCLEOTIDE SEQUENCE [LARGE SCALE GENOMIC DNA]</scope>
    <source>
        <strain evidence="10 11">NRS-52</strain>
    </source>
</reference>
<evidence type="ECO:0000256" key="7">
    <source>
        <dbReference type="ARBA" id="ARBA00023136"/>
    </source>
</evidence>
<dbReference type="PANTHER" id="PTHR34975:SF2">
    <property type="entry name" value="SPORE GERMINATION PROTEIN A2"/>
    <property type="match status" value="1"/>
</dbReference>
<feature type="transmembrane region" description="Helical" evidence="9">
    <location>
        <begin position="302"/>
        <end position="322"/>
    </location>
</feature>
<feature type="transmembrane region" description="Helical" evidence="9">
    <location>
        <begin position="40"/>
        <end position="60"/>
    </location>
</feature>
<feature type="transmembrane region" description="Helical" evidence="9">
    <location>
        <begin position="81"/>
        <end position="100"/>
    </location>
</feature>
<evidence type="ECO:0000256" key="2">
    <source>
        <dbReference type="ARBA" id="ARBA00007998"/>
    </source>
</evidence>
<evidence type="ECO:0000256" key="3">
    <source>
        <dbReference type="ARBA" id="ARBA00022448"/>
    </source>
</evidence>
<keyword evidence="5 9" id="KW-0812">Transmembrane</keyword>
<feature type="compositionally biased region" description="Polar residues" evidence="8">
    <location>
        <begin position="370"/>
        <end position="382"/>
    </location>
</feature>
<keyword evidence="3" id="KW-0813">Transport</keyword>
<feature type="transmembrane region" description="Helical" evidence="9">
    <location>
        <begin position="12"/>
        <end position="34"/>
    </location>
</feature>
<feature type="transmembrane region" description="Helical" evidence="9">
    <location>
        <begin position="216"/>
        <end position="241"/>
    </location>
</feature>
<evidence type="ECO:0000256" key="6">
    <source>
        <dbReference type="ARBA" id="ARBA00022989"/>
    </source>
</evidence>
<name>A0ABU6PWY4_9BACL</name>
<comment type="subcellular location">
    <subcellularLocation>
        <location evidence="1">Membrane</location>
        <topology evidence="1">Multi-pass membrane protein</topology>
    </subcellularLocation>
</comment>
<evidence type="ECO:0000256" key="5">
    <source>
        <dbReference type="ARBA" id="ARBA00022692"/>
    </source>
</evidence>
<proteinExistence type="inferred from homology"/>
<dbReference type="Proteomes" id="UP001343257">
    <property type="component" value="Unassembled WGS sequence"/>
</dbReference>
<gene>
    <name evidence="10" type="ORF">P9847_19045</name>
</gene>
<evidence type="ECO:0000313" key="11">
    <source>
        <dbReference type="Proteomes" id="UP001343257"/>
    </source>
</evidence>
<evidence type="ECO:0000256" key="9">
    <source>
        <dbReference type="SAM" id="Phobius"/>
    </source>
</evidence>
<accession>A0ABU6PWY4</accession>
<feature type="transmembrane region" description="Helical" evidence="9">
    <location>
        <begin position="269"/>
        <end position="290"/>
    </location>
</feature>
<dbReference type="NCBIfam" id="TIGR00912">
    <property type="entry name" value="2A0309"/>
    <property type="match status" value="1"/>
</dbReference>